<dbReference type="Pfam" id="PF02397">
    <property type="entry name" value="Bac_transf"/>
    <property type="match status" value="1"/>
</dbReference>
<dbReference type="EMBL" id="JAGGLG010000037">
    <property type="protein sequence ID" value="MBP2019866.1"/>
    <property type="molecule type" value="Genomic_DNA"/>
</dbReference>
<dbReference type="PANTHER" id="PTHR30576:SF10">
    <property type="entry name" value="SLL5057 PROTEIN"/>
    <property type="match status" value="1"/>
</dbReference>
<evidence type="ECO:0000256" key="1">
    <source>
        <dbReference type="ARBA" id="ARBA00006464"/>
    </source>
</evidence>
<dbReference type="PANTHER" id="PTHR30576">
    <property type="entry name" value="COLANIC BIOSYNTHESIS UDP-GLUCOSE LIPID CARRIER TRANSFERASE"/>
    <property type="match status" value="1"/>
</dbReference>
<keyword evidence="5" id="KW-1185">Reference proteome</keyword>
<reference evidence="4 5" key="1">
    <citation type="submission" date="2021-03" db="EMBL/GenBank/DDBJ databases">
        <title>Genomic Encyclopedia of Type Strains, Phase IV (KMG-IV): sequencing the most valuable type-strain genomes for metagenomic binning, comparative biology and taxonomic classification.</title>
        <authorList>
            <person name="Goeker M."/>
        </authorList>
    </citation>
    <scope>NUCLEOTIDE SEQUENCE [LARGE SCALE GENOMIC DNA]</scope>
    <source>
        <strain evidence="4 5">DSM 27138</strain>
    </source>
</reference>
<feature type="domain" description="Bacterial sugar transferase" evidence="3">
    <location>
        <begin position="6"/>
        <end position="181"/>
    </location>
</feature>
<evidence type="ECO:0000313" key="5">
    <source>
        <dbReference type="Proteomes" id="UP001519289"/>
    </source>
</evidence>
<name>A0ABS4JY05_9FIRM</name>
<keyword evidence="2" id="KW-0472">Membrane</keyword>
<evidence type="ECO:0000259" key="3">
    <source>
        <dbReference type="Pfam" id="PF02397"/>
    </source>
</evidence>
<evidence type="ECO:0000256" key="2">
    <source>
        <dbReference type="SAM" id="Phobius"/>
    </source>
</evidence>
<keyword evidence="2" id="KW-1133">Transmembrane helix</keyword>
<sequence>MGLRVKRCFDLIGSAALLLCLFPLMLLIALLIRCTSPGPVLYVQERVGLHGRRFRMLKFRTMTVGADRITTALHESDPHITPVGRVLRRLSLDELPQLWNVLRGDMSLIGPRPMLPETAEGLRPHQQRRHHVRPGLTGLAQVRGRNALSWSERVALDLEYVDRWSLWLDLRILWQTLGTVLSGRGLYGPDGWNRGQLDVDQQTG</sequence>
<accession>A0ABS4JY05</accession>
<organism evidence="4 5">
    <name type="scientific">Symbiobacterium terraclitae</name>
    <dbReference type="NCBI Taxonomy" id="557451"/>
    <lineage>
        <taxon>Bacteria</taxon>
        <taxon>Bacillati</taxon>
        <taxon>Bacillota</taxon>
        <taxon>Clostridia</taxon>
        <taxon>Eubacteriales</taxon>
        <taxon>Symbiobacteriaceae</taxon>
        <taxon>Symbiobacterium</taxon>
    </lineage>
</organism>
<gene>
    <name evidence="4" type="ORF">J2Z79_003308</name>
</gene>
<dbReference type="InterPro" id="IPR003362">
    <property type="entry name" value="Bact_transf"/>
</dbReference>
<feature type="transmembrane region" description="Helical" evidence="2">
    <location>
        <begin position="12"/>
        <end position="32"/>
    </location>
</feature>
<keyword evidence="2" id="KW-0812">Transmembrane</keyword>
<protein>
    <submittedName>
        <fullName evidence="4">Exopolysaccharide biosynthesis polyprenyl glycosylphosphotransferase</fullName>
    </submittedName>
</protein>
<comment type="similarity">
    <text evidence="1">Belongs to the bacterial sugar transferase family.</text>
</comment>
<dbReference type="RefSeq" id="WP_209467969.1">
    <property type="nucleotide sequence ID" value="NZ_JAGGLG010000037.1"/>
</dbReference>
<proteinExistence type="inferred from homology"/>
<comment type="caution">
    <text evidence="4">The sequence shown here is derived from an EMBL/GenBank/DDBJ whole genome shotgun (WGS) entry which is preliminary data.</text>
</comment>
<dbReference type="Proteomes" id="UP001519289">
    <property type="component" value="Unassembled WGS sequence"/>
</dbReference>
<evidence type="ECO:0000313" key="4">
    <source>
        <dbReference type="EMBL" id="MBP2019866.1"/>
    </source>
</evidence>